<dbReference type="Proteomes" id="UP000628984">
    <property type="component" value="Unassembled WGS sequence"/>
</dbReference>
<proteinExistence type="predicted"/>
<dbReference type="SUPFAM" id="SSF46689">
    <property type="entry name" value="Homeodomain-like"/>
    <property type="match status" value="2"/>
</dbReference>
<dbReference type="GO" id="GO:0043565">
    <property type="term" value="F:sequence-specific DNA binding"/>
    <property type="evidence" value="ECO:0007669"/>
    <property type="project" value="InterPro"/>
</dbReference>
<keyword evidence="3" id="KW-0804">Transcription</keyword>
<dbReference type="SUPFAM" id="SSF52317">
    <property type="entry name" value="Class I glutamine amidotransferase-like"/>
    <property type="match status" value="1"/>
</dbReference>
<evidence type="ECO:0000256" key="3">
    <source>
        <dbReference type="ARBA" id="ARBA00023163"/>
    </source>
</evidence>
<dbReference type="InterPro" id="IPR018060">
    <property type="entry name" value="HTH_AraC"/>
</dbReference>
<keyword evidence="2" id="KW-0238">DNA-binding</keyword>
<dbReference type="EMBL" id="BMYQ01000014">
    <property type="protein sequence ID" value="GGW42003.1"/>
    <property type="molecule type" value="Genomic_DNA"/>
</dbReference>
<feature type="domain" description="HTH araC/xylS-type" evidence="4">
    <location>
        <begin position="225"/>
        <end position="323"/>
    </location>
</feature>
<dbReference type="Pfam" id="PF01965">
    <property type="entry name" value="DJ-1_PfpI"/>
    <property type="match status" value="1"/>
</dbReference>
<evidence type="ECO:0000259" key="4">
    <source>
        <dbReference type="PROSITE" id="PS01124"/>
    </source>
</evidence>
<reference evidence="5" key="1">
    <citation type="journal article" date="2014" name="Int. J. Syst. Evol. Microbiol.">
        <title>Complete genome sequence of Corynebacterium casei LMG S-19264T (=DSM 44701T), isolated from a smear-ripened cheese.</title>
        <authorList>
            <consortium name="US DOE Joint Genome Institute (JGI-PGF)"/>
            <person name="Walter F."/>
            <person name="Albersmeier A."/>
            <person name="Kalinowski J."/>
            <person name="Ruckert C."/>
        </authorList>
    </citation>
    <scope>NUCLEOTIDE SEQUENCE</scope>
    <source>
        <strain evidence="5">KCTC 23714</strain>
    </source>
</reference>
<organism evidence="5 6">
    <name type="scientific">Gemmobacter lanyuensis</name>
    <dbReference type="NCBI Taxonomy" id="1054497"/>
    <lineage>
        <taxon>Bacteria</taxon>
        <taxon>Pseudomonadati</taxon>
        <taxon>Pseudomonadota</taxon>
        <taxon>Alphaproteobacteria</taxon>
        <taxon>Rhodobacterales</taxon>
        <taxon>Paracoccaceae</taxon>
        <taxon>Gemmobacter</taxon>
    </lineage>
</organism>
<dbReference type="InterPro" id="IPR050204">
    <property type="entry name" value="AraC_XylS_family_regulators"/>
</dbReference>
<reference evidence="5" key="2">
    <citation type="submission" date="2020-09" db="EMBL/GenBank/DDBJ databases">
        <authorList>
            <person name="Sun Q."/>
            <person name="Kim S."/>
        </authorList>
    </citation>
    <scope>NUCLEOTIDE SEQUENCE</scope>
    <source>
        <strain evidence="5">KCTC 23714</strain>
    </source>
</reference>
<accession>A0A918J1B9</accession>
<protein>
    <submittedName>
        <fullName evidence="5">AraC family transcriptional regulator</fullName>
    </submittedName>
</protein>
<gene>
    <name evidence="5" type="ORF">GCM10011452_32850</name>
</gene>
<keyword evidence="1" id="KW-0805">Transcription regulation</keyword>
<dbReference type="PROSITE" id="PS01124">
    <property type="entry name" value="HTH_ARAC_FAMILY_2"/>
    <property type="match status" value="1"/>
</dbReference>
<dbReference type="InterPro" id="IPR009057">
    <property type="entry name" value="Homeodomain-like_sf"/>
</dbReference>
<evidence type="ECO:0000256" key="2">
    <source>
        <dbReference type="ARBA" id="ARBA00023125"/>
    </source>
</evidence>
<dbReference type="InterPro" id="IPR002818">
    <property type="entry name" value="DJ-1/PfpI"/>
</dbReference>
<evidence type="ECO:0000313" key="6">
    <source>
        <dbReference type="Proteomes" id="UP000628984"/>
    </source>
</evidence>
<dbReference type="InterPro" id="IPR020449">
    <property type="entry name" value="Tscrpt_reg_AraC-type_HTH"/>
</dbReference>
<evidence type="ECO:0000313" key="5">
    <source>
        <dbReference type="EMBL" id="GGW42003.1"/>
    </source>
</evidence>
<dbReference type="RefSeq" id="WP_189634971.1">
    <property type="nucleotide sequence ID" value="NZ_BMYQ01000014.1"/>
</dbReference>
<dbReference type="CDD" id="cd03136">
    <property type="entry name" value="GATase1_AraC_ArgR_like"/>
    <property type="match status" value="1"/>
</dbReference>
<dbReference type="Gene3D" id="3.40.50.880">
    <property type="match status" value="1"/>
</dbReference>
<name>A0A918J1B9_9RHOB</name>
<dbReference type="PANTHER" id="PTHR46796">
    <property type="entry name" value="HTH-TYPE TRANSCRIPTIONAL ACTIVATOR RHAS-RELATED"/>
    <property type="match status" value="1"/>
</dbReference>
<dbReference type="PRINTS" id="PR00032">
    <property type="entry name" value="HTHARAC"/>
</dbReference>
<evidence type="ECO:0000256" key="1">
    <source>
        <dbReference type="ARBA" id="ARBA00023015"/>
    </source>
</evidence>
<dbReference type="Pfam" id="PF12833">
    <property type="entry name" value="HTH_18"/>
    <property type="match status" value="1"/>
</dbReference>
<sequence length="329" mass="35649">MNAHARLPLARAVSRTVFLLSDGFDALTLSAAIAPLRAANLAAGEGGFAWSFHAAQAGSAASSDGWSVEVRPLDETIWQADQVLVCGGARPDPARPSPLPDLLRRMWRMGKRVGALQGGIFTLARSGILKGRQFVVHRDQLAAFHAIWPDLDPLQDIYAVDDRILTCAGGMAATDLMLHLVQGQSGGNFRSEVMQTCMISGLRPGAVPQTGAASARVAGRNPVLLQAVQWLDDHYLEDDCVQRLAATCRISVRQLQRLFRAHLDQTPQGYIAQLRLKQAALLLSQTDLDISEIAGRCGYEVTANFSKAFRKRFGVAPSRYGQRRVAPAA</sequence>
<dbReference type="AlphaFoldDB" id="A0A918J1B9"/>
<dbReference type="Gene3D" id="1.10.10.60">
    <property type="entry name" value="Homeodomain-like"/>
    <property type="match status" value="1"/>
</dbReference>
<dbReference type="InterPro" id="IPR029062">
    <property type="entry name" value="Class_I_gatase-like"/>
</dbReference>
<dbReference type="GO" id="GO:0003700">
    <property type="term" value="F:DNA-binding transcription factor activity"/>
    <property type="evidence" value="ECO:0007669"/>
    <property type="project" value="InterPro"/>
</dbReference>
<comment type="caution">
    <text evidence="5">The sequence shown here is derived from an EMBL/GenBank/DDBJ whole genome shotgun (WGS) entry which is preliminary data.</text>
</comment>
<keyword evidence="6" id="KW-1185">Reference proteome</keyword>
<dbReference type="SMART" id="SM00342">
    <property type="entry name" value="HTH_ARAC"/>
    <property type="match status" value="1"/>
</dbReference>